<accession>A0A0K9PYT3</accession>
<reference evidence="2" key="1">
    <citation type="journal article" date="2016" name="Nature">
        <title>The genome of the seagrass Zostera marina reveals angiosperm adaptation to the sea.</title>
        <authorList>
            <person name="Olsen J.L."/>
            <person name="Rouze P."/>
            <person name="Verhelst B."/>
            <person name="Lin Y.-C."/>
            <person name="Bayer T."/>
            <person name="Collen J."/>
            <person name="Dattolo E."/>
            <person name="De Paoli E."/>
            <person name="Dittami S."/>
            <person name="Maumus F."/>
            <person name="Michel G."/>
            <person name="Kersting A."/>
            <person name="Lauritano C."/>
            <person name="Lohaus R."/>
            <person name="Toepel M."/>
            <person name="Tonon T."/>
            <person name="Vanneste K."/>
            <person name="Amirebrahimi M."/>
            <person name="Brakel J."/>
            <person name="Bostroem C."/>
            <person name="Chovatia M."/>
            <person name="Grimwood J."/>
            <person name="Jenkins J.W."/>
            <person name="Jueterbock A."/>
            <person name="Mraz A."/>
            <person name="Stam W.T."/>
            <person name="Tice H."/>
            <person name="Bornberg-Bauer E."/>
            <person name="Green P.J."/>
            <person name="Pearson G.A."/>
            <person name="Procaccini G."/>
            <person name="Duarte C.M."/>
            <person name="Schmutz J."/>
            <person name="Reusch T.B.H."/>
            <person name="Van de Peer Y."/>
        </authorList>
    </citation>
    <scope>NUCLEOTIDE SEQUENCE [LARGE SCALE GENOMIC DNA]</scope>
    <source>
        <strain evidence="2">cv. Finnish</strain>
    </source>
</reference>
<gene>
    <name evidence="1" type="ORF">ZOSMA_13436G00010</name>
</gene>
<organism evidence="1 2">
    <name type="scientific">Zostera marina</name>
    <name type="common">Eelgrass</name>
    <dbReference type="NCBI Taxonomy" id="29655"/>
    <lineage>
        <taxon>Eukaryota</taxon>
        <taxon>Viridiplantae</taxon>
        <taxon>Streptophyta</taxon>
        <taxon>Embryophyta</taxon>
        <taxon>Tracheophyta</taxon>
        <taxon>Spermatophyta</taxon>
        <taxon>Magnoliopsida</taxon>
        <taxon>Liliopsida</taxon>
        <taxon>Zosteraceae</taxon>
        <taxon>Zostera</taxon>
    </lineage>
</organism>
<dbReference type="Proteomes" id="UP000036987">
    <property type="component" value="Unassembled WGS sequence"/>
</dbReference>
<feature type="non-terminal residue" evidence="1">
    <location>
        <position position="118"/>
    </location>
</feature>
<sequence length="118" mass="13474">MLFRKYLDLSRTYFELFSKVLRSFENTLVLIEHPLDCNRSHFWSSRAARELLLELQGCSRATFGAPGLLASSFWSSIAARELHLELPGCSRATFGAPGLLASYFWSSRVVLSDYFEKD</sequence>
<evidence type="ECO:0000313" key="1">
    <source>
        <dbReference type="EMBL" id="KMZ74151.1"/>
    </source>
</evidence>
<name>A0A0K9PYT3_ZOSMR</name>
<dbReference type="EMBL" id="LFYR01000393">
    <property type="protein sequence ID" value="KMZ74151.1"/>
    <property type="molecule type" value="Genomic_DNA"/>
</dbReference>
<evidence type="ECO:0000313" key="2">
    <source>
        <dbReference type="Proteomes" id="UP000036987"/>
    </source>
</evidence>
<dbReference type="AlphaFoldDB" id="A0A0K9PYT3"/>
<keyword evidence="2" id="KW-1185">Reference proteome</keyword>
<protein>
    <submittedName>
        <fullName evidence="1">Uncharacterized protein</fullName>
    </submittedName>
</protein>
<proteinExistence type="predicted"/>
<comment type="caution">
    <text evidence="1">The sequence shown here is derived from an EMBL/GenBank/DDBJ whole genome shotgun (WGS) entry which is preliminary data.</text>
</comment>